<evidence type="ECO:0000256" key="5">
    <source>
        <dbReference type="ARBA" id="ARBA00022989"/>
    </source>
</evidence>
<evidence type="ECO:0000256" key="6">
    <source>
        <dbReference type="ARBA" id="ARBA00023136"/>
    </source>
</evidence>
<dbReference type="PROSITE" id="PS51257">
    <property type="entry name" value="PROKAR_LIPOPROTEIN"/>
    <property type="match status" value="1"/>
</dbReference>
<evidence type="ECO:0000256" key="1">
    <source>
        <dbReference type="ARBA" id="ARBA00004651"/>
    </source>
</evidence>
<name>A0A081P7Y0_9BACL</name>
<evidence type="ECO:0000256" key="3">
    <source>
        <dbReference type="ARBA" id="ARBA00022475"/>
    </source>
</evidence>
<dbReference type="PROSITE" id="PS50928">
    <property type="entry name" value="ABC_TM1"/>
    <property type="match status" value="1"/>
</dbReference>
<feature type="transmembrane region" description="Helical" evidence="7">
    <location>
        <begin position="258"/>
        <end position="277"/>
    </location>
</feature>
<accession>A0A081P7Y0</accession>
<gene>
    <name evidence="9" type="ORF">ET33_29000</name>
</gene>
<evidence type="ECO:0000313" key="9">
    <source>
        <dbReference type="EMBL" id="KEQ26803.1"/>
    </source>
</evidence>
<dbReference type="OrthoDB" id="2563390at2"/>
<dbReference type="CDD" id="cd06261">
    <property type="entry name" value="TM_PBP2"/>
    <property type="match status" value="1"/>
</dbReference>
<dbReference type="Proteomes" id="UP000028123">
    <property type="component" value="Unassembled WGS sequence"/>
</dbReference>
<sequence length="292" mass="32157">MKLSFGEKIFYCVNNLLLVAAGLSCLLPLLNIVSMSFSDYSAIASGFVGIWPVGFSLDSYKALIDGTPIVNCFKNSVVITGVGVVLSMVFTILAAFPLSRAYFYARKAFTLAIVFTMLFGIPTIPAFLVNRSLGIIDTYWALWLPGLISAYNLMVLKTFFENVPAEIEEAARIDGCGDWRLLMQIVLPLSMPVLATLTLFYGVGYWNAFQGLLININDPAKYNLAVMVQNMIANQSLLQSLNNLQQQELEQLITPESIRSAGVVVMLVPLLLVYPFMQNYFVKGVMIGAVKG</sequence>
<keyword evidence="10" id="KW-1185">Reference proteome</keyword>
<dbReference type="Gene3D" id="1.10.3720.10">
    <property type="entry name" value="MetI-like"/>
    <property type="match status" value="1"/>
</dbReference>
<evidence type="ECO:0000259" key="8">
    <source>
        <dbReference type="PROSITE" id="PS50928"/>
    </source>
</evidence>
<evidence type="ECO:0000256" key="7">
    <source>
        <dbReference type="RuleBase" id="RU363032"/>
    </source>
</evidence>
<keyword evidence="3" id="KW-1003">Cell membrane</keyword>
<feature type="domain" description="ABC transmembrane type-1" evidence="8">
    <location>
        <begin position="73"/>
        <end position="277"/>
    </location>
</feature>
<feature type="transmembrane region" description="Helical" evidence="7">
    <location>
        <begin position="40"/>
        <end position="57"/>
    </location>
</feature>
<feature type="transmembrane region" description="Helical" evidence="7">
    <location>
        <begin position="181"/>
        <end position="203"/>
    </location>
</feature>
<dbReference type="GO" id="GO:0055085">
    <property type="term" value="P:transmembrane transport"/>
    <property type="evidence" value="ECO:0007669"/>
    <property type="project" value="InterPro"/>
</dbReference>
<dbReference type="Pfam" id="PF00528">
    <property type="entry name" value="BPD_transp_1"/>
    <property type="match status" value="1"/>
</dbReference>
<dbReference type="SUPFAM" id="SSF161098">
    <property type="entry name" value="MetI-like"/>
    <property type="match status" value="1"/>
</dbReference>
<feature type="transmembrane region" description="Helical" evidence="7">
    <location>
        <begin position="15"/>
        <end position="33"/>
    </location>
</feature>
<feature type="transmembrane region" description="Helical" evidence="7">
    <location>
        <begin position="108"/>
        <end position="128"/>
    </location>
</feature>
<dbReference type="AlphaFoldDB" id="A0A081P7Y0"/>
<keyword evidence="2 7" id="KW-0813">Transport</keyword>
<organism evidence="9 10">
    <name type="scientific">Paenibacillus tyrfis</name>
    <dbReference type="NCBI Taxonomy" id="1501230"/>
    <lineage>
        <taxon>Bacteria</taxon>
        <taxon>Bacillati</taxon>
        <taxon>Bacillota</taxon>
        <taxon>Bacilli</taxon>
        <taxon>Bacillales</taxon>
        <taxon>Paenibacillaceae</taxon>
        <taxon>Paenibacillus</taxon>
    </lineage>
</organism>
<keyword evidence="6 7" id="KW-0472">Membrane</keyword>
<dbReference type="GO" id="GO:0005886">
    <property type="term" value="C:plasma membrane"/>
    <property type="evidence" value="ECO:0007669"/>
    <property type="project" value="UniProtKB-SubCell"/>
</dbReference>
<dbReference type="EMBL" id="JNVM01000005">
    <property type="protein sequence ID" value="KEQ26803.1"/>
    <property type="molecule type" value="Genomic_DNA"/>
</dbReference>
<feature type="transmembrane region" description="Helical" evidence="7">
    <location>
        <begin position="140"/>
        <end position="160"/>
    </location>
</feature>
<comment type="similarity">
    <text evidence="7">Belongs to the binding-protein-dependent transport system permease family.</text>
</comment>
<protein>
    <submittedName>
        <fullName evidence="9">ABC transporter permease</fullName>
    </submittedName>
</protein>
<evidence type="ECO:0000313" key="10">
    <source>
        <dbReference type="Proteomes" id="UP000028123"/>
    </source>
</evidence>
<reference evidence="9 10" key="1">
    <citation type="submission" date="2014-06" db="EMBL/GenBank/DDBJ databases">
        <title>Draft genome sequence of Paenibacillus sp. MSt1.</title>
        <authorList>
            <person name="Aw Y.K."/>
            <person name="Ong K.S."/>
            <person name="Gan H.M."/>
            <person name="Lee S.M."/>
        </authorList>
    </citation>
    <scope>NUCLEOTIDE SEQUENCE [LARGE SCALE GENOMIC DNA]</scope>
    <source>
        <strain evidence="9 10">MSt1</strain>
    </source>
</reference>
<dbReference type="InterPro" id="IPR035906">
    <property type="entry name" value="MetI-like_sf"/>
</dbReference>
<keyword evidence="5 7" id="KW-1133">Transmembrane helix</keyword>
<feature type="transmembrane region" description="Helical" evidence="7">
    <location>
        <begin position="77"/>
        <end position="96"/>
    </location>
</feature>
<dbReference type="PANTHER" id="PTHR43744">
    <property type="entry name" value="ABC TRANSPORTER PERMEASE PROTEIN MG189-RELATED-RELATED"/>
    <property type="match status" value="1"/>
</dbReference>
<evidence type="ECO:0000256" key="4">
    <source>
        <dbReference type="ARBA" id="ARBA00022692"/>
    </source>
</evidence>
<dbReference type="RefSeq" id="WP_036677969.1">
    <property type="nucleotide sequence ID" value="NZ_JNVM01000005.1"/>
</dbReference>
<proteinExistence type="inferred from homology"/>
<comment type="caution">
    <text evidence="9">The sequence shown here is derived from an EMBL/GenBank/DDBJ whole genome shotgun (WGS) entry which is preliminary data.</text>
</comment>
<dbReference type="PANTHER" id="PTHR43744:SF9">
    <property type="entry name" value="POLYGALACTURONAN_RHAMNOGALACTURONAN TRANSPORT SYSTEM PERMEASE PROTEIN YTCP"/>
    <property type="match status" value="1"/>
</dbReference>
<keyword evidence="4 7" id="KW-0812">Transmembrane</keyword>
<evidence type="ECO:0000256" key="2">
    <source>
        <dbReference type="ARBA" id="ARBA00022448"/>
    </source>
</evidence>
<comment type="subcellular location">
    <subcellularLocation>
        <location evidence="1 7">Cell membrane</location>
        <topology evidence="1 7">Multi-pass membrane protein</topology>
    </subcellularLocation>
</comment>
<dbReference type="InterPro" id="IPR000515">
    <property type="entry name" value="MetI-like"/>
</dbReference>
<dbReference type="eggNOG" id="COG0395">
    <property type="taxonomic scope" value="Bacteria"/>
</dbReference>